<evidence type="ECO:0000313" key="8">
    <source>
        <dbReference type="EMBL" id="MXP10310.1"/>
    </source>
</evidence>
<name>A0A6I4U2R1_9SPHN</name>
<accession>A0A6I4U2R1</accession>
<comment type="subcellular location">
    <subcellularLocation>
        <location evidence="1">Endomembrane system</location>
        <topology evidence="1">Multi-pass membrane protein</topology>
    </subcellularLocation>
</comment>
<dbReference type="PANTHER" id="PTHR21624:SF1">
    <property type="entry name" value="ALKYLGLYCEROL MONOOXYGENASE"/>
    <property type="match status" value="1"/>
</dbReference>
<dbReference type="GO" id="GO:0050479">
    <property type="term" value="F:glyceryl-ether monooxygenase activity"/>
    <property type="evidence" value="ECO:0007669"/>
    <property type="project" value="TreeGrafter"/>
</dbReference>
<comment type="caution">
    <text evidence="8">The sequence shown here is derived from an EMBL/GenBank/DDBJ whole genome shotgun (WGS) entry which is preliminary data.</text>
</comment>
<dbReference type="InterPro" id="IPR006694">
    <property type="entry name" value="Fatty_acid_hydroxylase"/>
</dbReference>
<keyword evidence="4" id="KW-0560">Oxidoreductase</keyword>
<dbReference type="Proteomes" id="UP000429229">
    <property type="component" value="Unassembled WGS sequence"/>
</dbReference>
<keyword evidence="6" id="KW-0472">Membrane</keyword>
<dbReference type="InterPro" id="IPR051689">
    <property type="entry name" value="Sterol_desaturase/TMEM195"/>
</dbReference>
<dbReference type="GO" id="GO:0012505">
    <property type="term" value="C:endomembrane system"/>
    <property type="evidence" value="ECO:0007669"/>
    <property type="project" value="UniProtKB-SubCell"/>
</dbReference>
<reference evidence="8 9" key="1">
    <citation type="submission" date="2019-12" db="EMBL/GenBank/DDBJ databases">
        <title>Genomic-based taxomic classification of the family Erythrobacteraceae.</title>
        <authorList>
            <person name="Xu L."/>
        </authorList>
    </citation>
    <scope>NUCLEOTIDE SEQUENCE [LARGE SCALE GENOMIC DNA]</scope>
    <source>
        <strain evidence="8 9">LMG 29519</strain>
    </source>
</reference>
<evidence type="ECO:0000256" key="2">
    <source>
        <dbReference type="ARBA" id="ARBA00022692"/>
    </source>
</evidence>
<keyword evidence="9" id="KW-1185">Reference proteome</keyword>
<dbReference type="RefSeq" id="WP_160616928.1">
    <property type="nucleotide sequence ID" value="NZ_WTYR01000001.1"/>
</dbReference>
<evidence type="ECO:0000256" key="5">
    <source>
        <dbReference type="ARBA" id="ARBA00023098"/>
    </source>
</evidence>
<dbReference type="GO" id="GO:0006643">
    <property type="term" value="P:membrane lipid metabolic process"/>
    <property type="evidence" value="ECO:0007669"/>
    <property type="project" value="TreeGrafter"/>
</dbReference>
<dbReference type="Pfam" id="PF04116">
    <property type="entry name" value="FA_hydroxylase"/>
    <property type="match status" value="1"/>
</dbReference>
<proteinExistence type="predicted"/>
<dbReference type="GO" id="GO:0008610">
    <property type="term" value="P:lipid biosynthetic process"/>
    <property type="evidence" value="ECO:0007669"/>
    <property type="project" value="InterPro"/>
</dbReference>
<dbReference type="GO" id="GO:0005506">
    <property type="term" value="F:iron ion binding"/>
    <property type="evidence" value="ECO:0007669"/>
    <property type="project" value="InterPro"/>
</dbReference>
<gene>
    <name evidence="8" type="ORF">GRI68_08965</name>
</gene>
<keyword evidence="5" id="KW-0443">Lipid metabolism</keyword>
<protein>
    <submittedName>
        <fullName evidence="8">Fatty acid hydroxylase</fullName>
    </submittedName>
</protein>
<keyword evidence="3" id="KW-1133">Transmembrane helix</keyword>
<dbReference type="GO" id="GO:0016020">
    <property type="term" value="C:membrane"/>
    <property type="evidence" value="ECO:0007669"/>
    <property type="project" value="GOC"/>
</dbReference>
<dbReference type="AlphaFoldDB" id="A0A6I4U2R1"/>
<organism evidence="8 9">
    <name type="scientific">Alteriqipengyuania halimionae</name>
    <dbReference type="NCBI Taxonomy" id="1926630"/>
    <lineage>
        <taxon>Bacteria</taxon>
        <taxon>Pseudomonadati</taxon>
        <taxon>Pseudomonadota</taxon>
        <taxon>Alphaproteobacteria</taxon>
        <taxon>Sphingomonadales</taxon>
        <taxon>Erythrobacteraceae</taxon>
        <taxon>Alteriqipengyuania</taxon>
    </lineage>
</organism>
<evidence type="ECO:0000256" key="4">
    <source>
        <dbReference type="ARBA" id="ARBA00023002"/>
    </source>
</evidence>
<dbReference type="OrthoDB" id="9770329at2"/>
<sequence>MSARRLLIAGAAATIGGLLWAERKRPLRKRTEPLLPRTATNLLLGASCALVIRAVEKPLVDRVVAANSKDVRGVMRLLPRQLRLVGGLLAMDYAYYWWHVATHKVPFLWRFHRVHHLDRDLDSSTAIRFHGLDMLVSLPFRLAQTRLVGADRATHDAWQNFFFGSVLVHHSNLALPEGWDRNLSRVLTTPKMHGIHHSTVLSEQDSNWTSGFSLWDRLHGTFRGDVPQGAITIGVEDARAPADHDTARLLEAPFRALPARTDAPRSR</sequence>
<evidence type="ECO:0000256" key="3">
    <source>
        <dbReference type="ARBA" id="ARBA00022989"/>
    </source>
</evidence>
<dbReference type="PANTHER" id="PTHR21624">
    <property type="entry name" value="STEROL DESATURASE-RELATED PROTEIN"/>
    <property type="match status" value="1"/>
</dbReference>
<evidence type="ECO:0000256" key="1">
    <source>
        <dbReference type="ARBA" id="ARBA00004127"/>
    </source>
</evidence>
<keyword evidence="2" id="KW-0812">Transmembrane</keyword>
<feature type="domain" description="Fatty acid hydroxylase" evidence="7">
    <location>
        <begin position="85"/>
        <end position="221"/>
    </location>
</feature>
<evidence type="ECO:0000256" key="6">
    <source>
        <dbReference type="ARBA" id="ARBA00023136"/>
    </source>
</evidence>
<evidence type="ECO:0000313" key="9">
    <source>
        <dbReference type="Proteomes" id="UP000429229"/>
    </source>
</evidence>
<evidence type="ECO:0000259" key="7">
    <source>
        <dbReference type="Pfam" id="PF04116"/>
    </source>
</evidence>
<dbReference type="EMBL" id="WTYR01000001">
    <property type="protein sequence ID" value="MXP10310.1"/>
    <property type="molecule type" value="Genomic_DNA"/>
</dbReference>